<dbReference type="SUPFAM" id="SSF48208">
    <property type="entry name" value="Six-hairpin glycosidases"/>
    <property type="match status" value="1"/>
</dbReference>
<dbReference type="Proteomes" id="UP000177010">
    <property type="component" value="Unassembled WGS sequence"/>
</dbReference>
<proteinExistence type="predicted"/>
<dbReference type="EMBL" id="MIQE01000002">
    <property type="protein sequence ID" value="OFA13255.1"/>
    <property type="molecule type" value="Genomic_DNA"/>
</dbReference>
<feature type="domain" description="Non-reducing end beta-L-arabinofuranosidase-like GH127 catalytic" evidence="1">
    <location>
        <begin position="11"/>
        <end position="438"/>
    </location>
</feature>
<dbReference type="RefSeq" id="WP_070367019.1">
    <property type="nucleotide sequence ID" value="NZ_JAZHVW010000006.1"/>
</dbReference>
<name>A0A1E7XJI3_9LACO</name>
<dbReference type="GO" id="GO:0102478">
    <property type="term" value="F:beta-L-arabinofuranosidase activity"/>
    <property type="evidence" value="ECO:0007669"/>
    <property type="project" value="UniProtKB-EC"/>
</dbReference>
<evidence type="ECO:0000313" key="5">
    <source>
        <dbReference type="Proteomes" id="UP000177010"/>
    </source>
</evidence>
<sequence length="656" mass="74042">MQVYTTPKLNNVKVTSDFWKRYRELVVKEVLPYQWKVMNDEADISISEDPQNNGQDKNSHAIANLKIAAGEMKGHHYGFPFQDTDVYKWLEAAAYSFGYHPNPDLKKITDNLIDLIAKAQDDDGYLSTYFQIDAPERKFKRLQQSHELYTMGHYIEAGVAYHHETGNKKALDIAKRMADCIDRNFGLEEGKIPGYDGHPEIELALARLYEETGEKRYLDLAHYFLNQRGQDPAFFEKQIKADGDSTDRDLIAGMRDFKREYYLAAEPIKDQKVPHGHAVRVVYLCTGMAYVARYTGDKDLLAACDRFWNDIVKRQMYITGNIGQTTTGEAFTYDYDLPNDTDYGETCASVGMSFFARQMLNIHAKGEYADVLEKELFNGALSGMALDGKHFFYVNPLEADPAASKGNPGKSHVLTHRADWFGCACCPANLARLIASVDEYLYTVNGDTILSHQFISNDAEFDDGLKISQTNHFPWSGDIHYEISNPDEKSFKLGIRIPNWSADFTLEINGSATTLPVEDGFIYVDVDAKSLTIDLELDMNVKIMRANNRVSNDFGKVAIQRGPVVYAAEQADNQAPLSSYEVAADAKTDYHFDEKLLDGVGVVKVAAEKQELDSIDGPLYMDASKPVASKSTELTMVPYYAWANRENGQMRVWLNK</sequence>
<evidence type="ECO:0000259" key="3">
    <source>
        <dbReference type="Pfam" id="PF20737"/>
    </source>
</evidence>
<dbReference type="AlphaFoldDB" id="A0A1E7XJI3"/>
<dbReference type="PANTHER" id="PTHR43465:SF2">
    <property type="entry name" value="DUF1680 DOMAIN PROTEIN (AFU_ORTHOLOGUE AFUA_1G08910)"/>
    <property type="match status" value="1"/>
</dbReference>
<dbReference type="Gene3D" id="1.50.10.10">
    <property type="match status" value="1"/>
</dbReference>
<dbReference type="InterPro" id="IPR049174">
    <property type="entry name" value="Beta-AFase-like"/>
</dbReference>
<dbReference type="InterPro" id="IPR049046">
    <property type="entry name" value="Beta-AFase-like_GH127_middle"/>
</dbReference>
<dbReference type="InterPro" id="IPR012341">
    <property type="entry name" value="6hp_glycosidase-like_sf"/>
</dbReference>
<keyword evidence="4" id="KW-0378">Hydrolase</keyword>
<evidence type="ECO:0000259" key="1">
    <source>
        <dbReference type="Pfam" id="PF07944"/>
    </source>
</evidence>
<evidence type="ECO:0000313" key="4">
    <source>
        <dbReference type="EMBL" id="OFA13255.1"/>
    </source>
</evidence>
<feature type="domain" description="Non-reducing end beta-L-arabinofuranosidase-like GH127 C-terminal" evidence="3">
    <location>
        <begin position="541"/>
        <end position="655"/>
    </location>
</feature>
<dbReference type="Pfam" id="PF07944">
    <property type="entry name" value="Beta-AFase-like_GH127_cat"/>
    <property type="match status" value="1"/>
</dbReference>
<gene>
    <name evidence="4" type="primary">hypBA1_4</name>
    <name evidence="4" type="ORF">LASUN_02540</name>
</gene>
<accession>A0A1E7XJI3</accession>
<dbReference type="GO" id="GO:0005975">
    <property type="term" value="P:carbohydrate metabolic process"/>
    <property type="evidence" value="ECO:0007669"/>
    <property type="project" value="InterPro"/>
</dbReference>
<feature type="domain" description="Non-reducing end beta-L-arabinofuranosidase-like GH127 middle" evidence="2">
    <location>
        <begin position="448"/>
        <end position="539"/>
    </location>
</feature>
<reference evidence="4 5" key="1">
    <citation type="submission" date="2016-09" db="EMBL/GenBank/DDBJ databases">
        <title>Genome Sequence of Lactobacillus sunkii Strain CG01.</title>
        <authorList>
            <person name="Poehlein A."/>
            <person name="Gabris C."/>
            <person name="Bengelsdorf F.R."/>
            <person name="Duerre P."/>
            <person name="Daniel R."/>
        </authorList>
    </citation>
    <scope>NUCLEOTIDE SEQUENCE [LARGE SCALE GENOMIC DNA]</scope>
    <source>
        <strain evidence="4 5">CG_D</strain>
    </source>
</reference>
<dbReference type="InterPro" id="IPR012878">
    <property type="entry name" value="Beta-AFase-like_GH127_cat"/>
</dbReference>
<dbReference type="EC" id="3.2.1.185" evidence="4"/>
<dbReference type="Pfam" id="PF20736">
    <property type="entry name" value="Glyco_hydro127M"/>
    <property type="match status" value="1"/>
</dbReference>
<keyword evidence="4" id="KW-0326">Glycosidase</keyword>
<dbReference type="STRING" id="481719.LASUN_02540"/>
<comment type="caution">
    <text evidence="4">The sequence shown here is derived from an EMBL/GenBank/DDBJ whole genome shotgun (WGS) entry which is preliminary data.</text>
</comment>
<dbReference type="Pfam" id="PF20737">
    <property type="entry name" value="Glyco_hydro127C"/>
    <property type="match status" value="1"/>
</dbReference>
<evidence type="ECO:0000259" key="2">
    <source>
        <dbReference type="Pfam" id="PF20736"/>
    </source>
</evidence>
<dbReference type="InterPro" id="IPR049049">
    <property type="entry name" value="Beta-AFase-like_GH127_C"/>
</dbReference>
<organism evidence="4 5">
    <name type="scientific">Lentilactobacillus sunkii</name>
    <dbReference type="NCBI Taxonomy" id="481719"/>
    <lineage>
        <taxon>Bacteria</taxon>
        <taxon>Bacillati</taxon>
        <taxon>Bacillota</taxon>
        <taxon>Bacilli</taxon>
        <taxon>Lactobacillales</taxon>
        <taxon>Lactobacillaceae</taxon>
        <taxon>Lentilactobacillus</taxon>
    </lineage>
</organism>
<dbReference type="PANTHER" id="PTHR43465">
    <property type="entry name" value="DUF1680 DOMAIN PROTEIN (AFU_ORTHOLOGUE AFUA_1G08910)"/>
    <property type="match status" value="1"/>
</dbReference>
<protein>
    <submittedName>
        <fullName evidence="4">Non-reducing end beta-L-arabinofuranosidase</fullName>
        <ecNumber evidence="4">3.2.1.185</ecNumber>
    </submittedName>
</protein>
<dbReference type="InterPro" id="IPR008928">
    <property type="entry name" value="6-hairpin_glycosidase_sf"/>
</dbReference>